<sequence length="963" mass="99710">MTLLAFGVVTHPGRQVRVLGDARPGAPAAVGPGACDAGPALAGLRRLVAAGGEVAAGAGVDLGAGFRSARLAGAAGDRRDAVLAALRVLGPEQAHRLGERAGVLVALFGPAATKPVGAAASLAVAESRWAALTLASAASDVLGPEQLETVLRLDRDLEVDGPASRLAGHLEKVFADVPQPRRVRLLTDLWERVAARRAGADRRTARLATQGKASREDDLSERYQGHADETLVGLMRREFGRTPELAEAARWTPGPRHWTALLDEALQDAMAATVLLRSAVAVGDLGEERGLESVKAQLDAAAGLLDGSLAGRVARRVGGKDGLPPRPGSYVIDLARRPGHADLVRQRLARARDYGVVVLEAVTELLGDVPAHLHEDMRHWARRDMRSWRAAVPATRPGATWAQPVLFGAAEPLATREAAAGPQAARPDAPASDAPAPEGARPDAPAPDAPASDGDRPDAPASEGEEVAGDLLWVADLADALAALHGHAAAVVAHGQVVPSADWDPEPPEPEPLLPATDSVPLAIAGAAQLVSLGARVPPRCRTWPELVAGLMAGTTLAEALTGAFPVPEELKRLEGSRVPGTTVRVTWALDPHAPAGWAAYMGNCIAGTYYLKEAAEGRSVLAALLDEDGQLAVNVELTPRAYGWRVAEIRARFNADPETELERRVRAWAGRLPVPAEREQARPPRPPKGPGRPPGRLFRAAKEPLSALAVTALAEAAPELRALTGGSLSALVALRRAGAGELAARCAELLADQGVAGFWAVTGARPLSAAIGELEPALAARVTPLTRDEPPLGSLRALARCEAIAQARTAEVVALRLRAALGGLARTGHPALAAAMGGLARTGRPALAAAMGGLARTGRPALAAATARRPGVEALCALTIAVTSWGEPGLRPIAGAGAAEIPGYPPSSLAEAPWQTARAAAAELGTDLGAFEDRVAAHGLLIPGAWLGRGGWPVLWQRAHRG</sequence>
<dbReference type="EMBL" id="JBITGY010000014">
    <property type="protein sequence ID" value="MFI6504310.1"/>
    <property type="molecule type" value="Genomic_DNA"/>
</dbReference>
<protein>
    <recommendedName>
        <fullName evidence="4">DUF4132 domain-containing protein</fullName>
    </recommendedName>
</protein>
<reference evidence="2 3" key="1">
    <citation type="submission" date="2024-10" db="EMBL/GenBank/DDBJ databases">
        <title>The Natural Products Discovery Center: Release of the First 8490 Sequenced Strains for Exploring Actinobacteria Biosynthetic Diversity.</title>
        <authorList>
            <person name="Kalkreuter E."/>
            <person name="Kautsar S.A."/>
            <person name="Yang D."/>
            <person name="Bader C.D."/>
            <person name="Teijaro C.N."/>
            <person name="Fluegel L."/>
            <person name="Davis C.M."/>
            <person name="Simpson J.R."/>
            <person name="Lauterbach L."/>
            <person name="Steele A.D."/>
            <person name="Gui C."/>
            <person name="Meng S."/>
            <person name="Li G."/>
            <person name="Viehrig K."/>
            <person name="Ye F."/>
            <person name="Su P."/>
            <person name="Kiefer A.F."/>
            <person name="Nichols A."/>
            <person name="Cepeda A.J."/>
            <person name="Yan W."/>
            <person name="Fan B."/>
            <person name="Jiang Y."/>
            <person name="Adhikari A."/>
            <person name="Zheng C.-J."/>
            <person name="Schuster L."/>
            <person name="Cowan T.M."/>
            <person name="Smanski M.J."/>
            <person name="Chevrette M.G."/>
            <person name="De Carvalho L.P.S."/>
            <person name="Shen B."/>
        </authorList>
    </citation>
    <scope>NUCLEOTIDE SEQUENCE [LARGE SCALE GENOMIC DNA]</scope>
    <source>
        <strain evidence="2 3">NPDC050545</strain>
    </source>
</reference>
<gene>
    <name evidence="2" type="ORF">ACIBG2_43490</name>
</gene>
<feature type="region of interest" description="Disordered" evidence="1">
    <location>
        <begin position="416"/>
        <end position="465"/>
    </location>
</feature>
<keyword evidence="3" id="KW-1185">Reference proteome</keyword>
<dbReference type="Proteomes" id="UP001612741">
    <property type="component" value="Unassembled WGS sequence"/>
</dbReference>
<feature type="region of interest" description="Disordered" evidence="1">
    <location>
        <begin position="673"/>
        <end position="697"/>
    </location>
</feature>
<comment type="caution">
    <text evidence="2">The sequence shown here is derived from an EMBL/GenBank/DDBJ whole genome shotgun (WGS) entry which is preliminary data.</text>
</comment>
<evidence type="ECO:0008006" key="4">
    <source>
        <dbReference type="Google" id="ProtNLM"/>
    </source>
</evidence>
<feature type="compositionally biased region" description="Low complexity" evidence="1">
    <location>
        <begin position="416"/>
        <end position="443"/>
    </location>
</feature>
<organism evidence="2 3">
    <name type="scientific">Nonomuraea typhae</name>
    <dbReference type="NCBI Taxonomy" id="2603600"/>
    <lineage>
        <taxon>Bacteria</taxon>
        <taxon>Bacillati</taxon>
        <taxon>Actinomycetota</taxon>
        <taxon>Actinomycetes</taxon>
        <taxon>Streptosporangiales</taxon>
        <taxon>Streptosporangiaceae</taxon>
        <taxon>Nonomuraea</taxon>
    </lineage>
</organism>
<evidence type="ECO:0000313" key="2">
    <source>
        <dbReference type="EMBL" id="MFI6504310.1"/>
    </source>
</evidence>
<name>A0ABW7Z7Z9_9ACTN</name>
<evidence type="ECO:0000313" key="3">
    <source>
        <dbReference type="Proteomes" id="UP001612741"/>
    </source>
</evidence>
<evidence type="ECO:0000256" key="1">
    <source>
        <dbReference type="SAM" id="MobiDB-lite"/>
    </source>
</evidence>
<proteinExistence type="predicted"/>
<accession>A0ABW7Z7Z9</accession>
<feature type="compositionally biased region" description="Pro residues" evidence="1">
    <location>
        <begin position="684"/>
        <end position="694"/>
    </location>
</feature>
<dbReference type="RefSeq" id="WP_397090061.1">
    <property type="nucleotide sequence ID" value="NZ_JBITGY010000014.1"/>
</dbReference>